<evidence type="ECO:0000313" key="4">
    <source>
        <dbReference type="Proteomes" id="UP001430701"/>
    </source>
</evidence>
<dbReference type="EMBL" id="JAJPPU010000002">
    <property type="protein sequence ID" value="MCD8472635.1"/>
    <property type="molecule type" value="Genomic_DNA"/>
</dbReference>
<evidence type="ECO:0000313" key="2">
    <source>
        <dbReference type="EMBL" id="MCD8472635.1"/>
    </source>
</evidence>
<proteinExistence type="predicted"/>
<accession>Z9JHA6</accession>
<sequence length="49" mass="5304">MLALLQNLDVAAARNVSNVQAKVWLQPLAAAGVLGNPKQPVRDIVKQQR</sequence>
<evidence type="ECO:0000313" key="3">
    <source>
        <dbReference type="Proteomes" id="UP000020406"/>
    </source>
</evidence>
<organism evidence="1 3">
    <name type="scientific">Xylella taiwanensis</name>
    <dbReference type="NCBI Taxonomy" id="1444770"/>
    <lineage>
        <taxon>Bacteria</taxon>
        <taxon>Pseudomonadati</taxon>
        <taxon>Pseudomonadota</taxon>
        <taxon>Gammaproteobacteria</taxon>
        <taxon>Lysobacterales</taxon>
        <taxon>Lysobacteraceae</taxon>
        <taxon>Xylella</taxon>
    </lineage>
</organism>
<keyword evidence="4" id="KW-1185">Reference proteome</keyword>
<dbReference type="Proteomes" id="UP001430701">
    <property type="component" value="Unassembled WGS sequence"/>
</dbReference>
<dbReference type="PATRIC" id="fig|1444770.3.peg.2941"/>
<comment type="caution">
    <text evidence="1">The sequence shown here is derived from an EMBL/GenBank/DDBJ whole genome shotgun (WGS) entry which is preliminary data.</text>
</comment>
<dbReference type="Proteomes" id="UP000020406">
    <property type="component" value="Unassembled WGS sequence"/>
</dbReference>
<dbReference type="AlphaFoldDB" id="Z9JHA6"/>
<reference evidence="2" key="2">
    <citation type="submission" date="2021-11" db="EMBL/GenBank/DDBJ databases">
        <title>Genome sequence of Xylella taiwanensis PLS432.</title>
        <authorList>
            <person name="Weng L.-W."/>
            <person name="Su C.-C."/>
            <person name="Tsai C.-W."/>
            <person name="Kuo C.-H."/>
        </authorList>
    </citation>
    <scope>NUCLEOTIDE SEQUENCE</scope>
    <source>
        <strain evidence="2">PLS432</strain>
    </source>
</reference>
<protein>
    <submittedName>
        <fullName evidence="1">Uncharacterized protein</fullName>
    </submittedName>
</protein>
<dbReference type="GeneID" id="68901823"/>
<gene>
    <name evidence="1" type="ORF">AF72_12470</name>
    <name evidence="2" type="ORF">LPH55_03890</name>
</gene>
<evidence type="ECO:0000313" key="1">
    <source>
        <dbReference type="EMBL" id="EWS77127.1"/>
    </source>
</evidence>
<dbReference type="STRING" id="1444770.AF72_12470"/>
<name>Z9JHA6_9GAMM</name>
<dbReference type="RefSeq" id="WP_200866214.1">
    <property type="nucleotide sequence ID" value="NZ_CP053627.1"/>
</dbReference>
<dbReference type="EMBL" id="JDSQ01000031">
    <property type="protein sequence ID" value="EWS77127.1"/>
    <property type="molecule type" value="Genomic_DNA"/>
</dbReference>
<reference evidence="1 3" key="1">
    <citation type="journal article" date="2014" name="Genome Announc.">
        <title>Draft Genome Sequence of Xylella fastidiosa Pear Leaf Scorch Strain in Taiwan.</title>
        <authorList>
            <person name="Su C.C."/>
            <person name="Deng W.L."/>
            <person name="Jan F.J."/>
            <person name="Chang C.J."/>
            <person name="Huang H."/>
            <person name="Chen J."/>
        </authorList>
    </citation>
    <scope>NUCLEOTIDE SEQUENCE [LARGE SCALE GENOMIC DNA]</scope>
    <source>
        <strain evidence="1 3">PLS229</strain>
    </source>
</reference>